<keyword evidence="1" id="KW-0812">Transmembrane</keyword>
<feature type="transmembrane region" description="Helical" evidence="1">
    <location>
        <begin position="32"/>
        <end position="51"/>
    </location>
</feature>
<feature type="transmembrane region" description="Helical" evidence="1">
    <location>
        <begin position="7"/>
        <end position="26"/>
    </location>
</feature>
<reference evidence="2 3" key="1">
    <citation type="submission" date="2021-03" db="EMBL/GenBank/DDBJ databases">
        <title>Genomic Encyclopedia of Type Strains, Phase IV (KMG-IV): sequencing the most valuable type-strain genomes for metagenomic binning, comparative biology and taxonomic classification.</title>
        <authorList>
            <person name="Goeker M."/>
        </authorList>
    </citation>
    <scope>NUCLEOTIDE SEQUENCE [LARGE SCALE GENOMIC DNA]</scope>
    <source>
        <strain evidence="2 3">DSM 28650</strain>
    </source>
</reference>
<organism evidence="2 3">
    <name type="scientific">Clostridium punense</name>
    <dbReference type="NCBI Taxonomy" id="1054297"/>
    <lineage>
        <taxon>Bacteria</taxon>
        <taxon>Bacillati</taxon>
        <taxon>Bacillota</taxon>
        <taxon>Clostridia</taxon>
        <taxon>Eubacteriales</taxon>
        <taxon>Clostridiaceae</taxon>
        <taxon>Clostridium</taxon>
    </lineage>
</organism>
<dbReference type="RefSeq" id="WP_152513313.1">
    <property type="nucleotide sequence ID" value="NZ_JAGGLL010000016.1"/>
</dbReference>
<sequence length="169" mass="19735">MRRKHVLYGVFIALIIIKLVLLKISHEYGLSLIINYLTTIITLVIVTIGLIVAKKEKLYFFIHILIFLYLGLNLWNIGSSLVSTQMVFYSPNEKNALIIEEYSSLRHGSSWLYEQKYYIFKRKLPCSPLSGYKTFSSKSYKMSWVNEDEVMILYRSNDASKNVTVKFNK</sequence>
<name>A0ABS4K3V4_9CLOT</name>
<evidence type="ECO:0000256" key="1">
    <source>
        <dbReference type="SAM" id="Phobius"/>
    </source>
</evidence>
<proteinExistence type="predicted"/>
<dbReference type="EMBL" id="JAGGLL010000016">
    <property type="protein sequence ID" value="MBP2022468.1"/>
    <property type="molecule type" value="Genomic_DNA"/>
</dbReference>
<dbReference type="Proteomes" id="UP001519308">
    <property type="component" value="Unassembled WGS sequence"/>
</dbReference>
<gene>
    <name evidence="2" type="ORF">J2Z44_002289</name>
</gene>
<protein>
    <submittedName>
        <fullName evidence="2">Uncharacterized protein</fullName>
    </submittedName>
</protein>
<keyword evidence="3" id="KW-1185">Reference proteome</keyword>
<feature type="transmembrane region" description="Helical" evidence="1">
    <location>
        <begin position="58"/>
        <end position="78"/>
    </location>
</feature>
<keyword evidence="1" id="KW-1133">Transmembrane helix</keyword>
<accession>A0ABS4K3V4</accession>
<keyword evidence="1" id="KW-0472">Membrane</keyword>
<evidence type="ECO:0000313" key="3">
    <source>
        <dbReference type="Proteomes" id="UP001519308"/>
    </source>
</evidence>
<comment type="caution">
    <text evidence="2">The sequence shown here is derived from an EMBL/GenBank/DDBJ whole genome shotgun (WGS) entry which is preliminary data.</text>
</comment>
<evidence type="ECO:0000313" key="2">
    <source>
        <dbReference type="EMBL" id="MBP2022468.1"/>
    </source>
</evidence>